<dbReference type="PANTHER" id="PTHR11471:SF34">
    <property type="entry name" value="TUMOR NECROSIS FACTOR LIGAND SUPERFAMILY MEMBER 14"/>
    <property type="match status" value="1"/>
</dbReference>
<dbReference type="Pfam" id="PF00229">
    <property type="entry name" value="TNF"/>
    <property type="match status" value="1"/>
</dbReference>
<sequence length="236" mass="27040">MAPGKVSYPSVFVVDGHMEPPPLPPKPGRRQQQTRIQNLLIFLVFLALFGIAVEACFILHLYSEKERPAPENVPQTAMRKQEKEITLPKQRPLGEMKPSKPMAHLTTGLKVVNGVVLWHENHDAFLHQVKHKSDEGKLITEKEGFYAVYSKINYKETSNTFTHSVLWKTHRFPHEDRLLLESSSLHPKSFKHETTENSFIAGVFHLYEGDAIFVKVKNCSLVLSNSAENYFGMYWI</sequence>
<keyword evidence="6" id="KW-0812">Transmembrane</keyword>
<keyword evidence="9" id="KW-1185">Reference proteome</keyword>
<feature type="region of interest" description="Disordered" evidence="5">
    <location>
        <begin position="69"/>
        <end position="99"/>
    </location>
</feature>
<evidence type="ECO:0000259" key="7">
    <source>
        <dbReference type="PROSITE" id="PS50049"/>
    </source>
</evidence>
<dbReference type="AlphaFoldDB" id="A0A553MWJ0"/>
<dbReference type="SMART" id="SM00207">
    <property type="entry name" value="TNF"/>
    <property type="match status" value="1"/>
</dbReference>
<dbReference type="GO" id="GO:0006955">
    <property type="term" value="P:immune response"/>
    <property type="evidence" value="ECO:0007669"/>
    <property type="project" value="InterPro"/>
</dbReference>
<dbReference type="SUPFAM" id="SSF49842">
    <property type="entry name" value="TNF-like"/>
    <property type="match status" value="1"/>
</dbReference>
<dbReference type="OrthoDB" id="6072476at2759"/>
<evidence type="ECO:0000313" key="9">
    <source>
        <dbReference type="Proteomes" id="UP000316079"/>
    </source>
</evidence>
<dbReference type="GO" id="GO:0005615">
    <property type="term" value="C:extracellular space"/>
    <property type="evidence" value="ECO:0007669"/>
    <property type="project" value="UniProtKB-KW"/>
</dbReference>
<dbReference type="STRING" id="623744.A0A553MWJ0"/>
<comment type="similarity">
    <text evidence="2">Belongs to the tumor necrosis factor family.</text>
</comment>
<evidence type="ECO:0000256" key="6">
    <source>
        <dbReference type="SAM" id="Phobius"/>
    </source>
</evidence>
<comment type="subcellular location">
    <subcellularLocation>
        <location evidence="1">Membrane</location>
    </subcellularLocation>
</comment>
<evidence type="ECO:0000256" key="3">
    <source>
        <dbReference type="ARBA" id="ARBA00022514"/>
    </source>
</evidence>
<dbReference type="Proteomes" id="UP000316079">
    <property type="component" value="Unassembled WGS sequence"/>
</dbReference>
<evidence type="ECO:0000256" key="4">
    <source>
        <dbReference type="ARBA" id="ARBA00023136"/>
    </source>
</evidence>
<feature type="compositionally biased region" description="Basic and acidic residues" evidence="5">
    <location>
        <begin position="79"/>
        <end position="98"/>
    </location>
</feature>
<keyword evidence="4 6" id="KW-0472">Membrane</keyword>
<dbReference type="Gene3D" id="2.60.120.40">
    <property type="match status" value="1"/>
</dbReference>
<evidence type="ECO:0000256" key="1">
    <source>
        <dbReference type="ARBA" id="ARBA00004370"/>
    </source>
</evidence>
<accession>A0A553MWJ0</accession>
<name>A0A553MWJ0_9TELE</name>
<dbReference type="PROSITE" id="PS50049">
    <property type="entry name" value="THD_2"/>
    <property type="match status" value="1"/>
</dbReference>
<proteinExistence type="inferred from homology"/>
<dbReference type="InterPro" id="IPR006052">
    <property type="entry name" value="TNF_dom"/>
</dbReference>
<dbReference type="GO" id="GO:0005164">
    <property type="term" value="F:tumor necrosis factor receptor binding"/>
    <property type="evidence" value="ECO:0007669"/>
    <property type="project" value="InterPro"/>
</dbReference>
<dbReference type="InterPro" id="IPR008983">
    <property type="entry name" value="Tumour_necrosis_fac-like_dom"/>
</dbReference>
<evidence type="ECO:0000256" key="2">
    <source>
        <dbReference type="ARBA" id="ARBA00008670"/>
    </source>
</evidence>
<feature type="domain" description="THD" evidence="7">
    <location>
        <begin position="101"/>
        <end position="236"/>
    </location>
</feature>
<evidence type="ECO:0000256" key="5">
    <source>
        <dbReference type="SAM" id="MobiDB-lite"/>
    </source>
</evidence>
<dbReference type="GO" id="GO:0016020">
    <property type="term" value="C:membrane"/>
    <property type="evidence" value="ECO:0007669"/>
    <property type="project" value="UniProtKB-SubCell"/>
</dbReference>
<gene>
    <name evidence="8" type="ORF">DNTS_023473</name>
</gene>
<reference evidence="8 9" key="1">
    <citation type="journal article" date="2019" name="Sci. Data">
        <title>Hybrid genome assembly and annotation of Danionella translucida.</title>
        <authorList>
            <person name="Kadobianskyi M."/>
            <person name="Schulze L."/>
            <person name="Schuelke M."/>
            <person name="Judkewitz B."/>
        </authorList>
    </citation>
    <scope>NUCLEOTIDE SEQUENCE [LARGE SCALE GENOMIC DNA]</scope>
    <source>
        <strain evidence="8 9">Bolton</strain>
    </source>
</reference>
<dbReference type="EMBL" id="SRMA01027233">
    <property type="protein sequence ID" value="TRY57518.1"/>
    <property type="molecule type" value="Genomic_DNA"/>
</dbReference>
<organism evidence="8 9">
    <name type="scientific">Danionella cerebrum</name>
    <dbReference type="NCBI Taxonomy" id="2873325"/>
    <lineage>
        <taxon>Eukaryota</taxon>
        <taxon>Metazoa</taxon>
        <taxon>Chordata</taxon>
        <taxon>Craniata</taxon>
        <taxon>Vertebrata</taxon>
        <taxon>Euteleostomi</taxon>
        <taxon>Actinopterygii</taxon>
        <taxon>Neopterygii</taxon>
        <taxon>Teleostei</taxon>
        <taxon>Ostariophysi</taxon>
        <taxon>Cypriniformes</taxon>
        <taxon>Danionidae</taxon>
        <taxon>Danioninae</taxon>
        <taxon>Danionella</taxon>
    </lineage>
</organism>
<dbReference type="PANTHER" id="PTHR11471">
    <property type="entry name" value="TUMOR NECROSIS FACTOR FAMILY MEMBER"/>
    <property type="match status" value="1"/>
</dbReference>
<evidence type="ECO:0000313" key="8">
    <source>
        <dbReference type="EMBL" id="TRY57518.1"/>
    </source>
</evidence>
<feature type="transmembrane region" description="Helical" evidence="6">
    <location>
        <begin position="39"/>
        <end position="62"/>
    </location>
</feature>
<keyword evidence="6" id="KW-1133">Transmembrane helix</keyword>
<comment type="caution">
    <text evidence="8">The sequence shown here is derived from an EMBL/GenBank/DDBJ whole genome shotgun (WGS) entry which is preliminary data.</text>
</comment>
<keyword evidence="3" id="KW-0202">Cytokine</keyword>
<protein>
    <recommendedName>
        <fullName evidence="7">THD domain-containing protein</fullName>
    </recommendedName>
</protein>
<dbReference type="GO" id="GO:0005125">
    <property type="term" value="F:cytokine activity"/>
    <property type="evidence" value="ECO:0007669"/>
    <property type="project" value="UniProtKB-KW"/>
</dbReference>